<feature type="compositionally biased region" description="Basic and acidic residues" evidence="1">
    <location>
        <begin position="116"/>
        <end position="128"/>
    </location>
</feature>
<dbReference type="RefSeq" id="WP_066799188.1">
    <property type="nucleotide sequence ID" value="NZ_SOBK01000014.1"/>
</dbReference>
<name>A0A140D994_9BACT</name>
<dbReference type="AlphaFoldDB" id="A0A140D994"/>
<feature type="compositionally biased region" description="Low complexity" evidence="1">
    <location>
        <begin position="132"/>
        <end position="150"/>
    </location>
</feature>
<evidence type="ECO:0000256" key="1">
    <source>
        <dbReference type="SAM" id="MobiDB-lite"/>
    </source>
</evidence>
<feature type="region of interest" description="Disordered" evidence="1">
    <location>
        <begin position="101"/>
        <end position="150"/>
    </location>
</feature>
<dbReference type="OrthoDB" id="5453354at2"/>
<organism evidence="5 7">
    <name type="scientific">Pseudodesulfovibrio indicus</name>
    <dbReference type="NCBI Taxonomy" id="1716143"/>
    <lineage>
        <taxon>Bacteria</taxon>
        <taxon>Pseudomonadati</taxon>
        <taxon>Thermodesulfobacteriota</taxon>
        <taxon>Desulfovibrionia</taxon>
        <taxon>Desulfovibrionales</taxon>
        <taxon>Desulfovibrionaceae</taxon>
    </lineage>
</organism>
<protein>
    <submittedName>
        <fullName evidence="4">Sporulation protein</fullName>
    </submittedName>
    <submittedName>
        <fullName evidence="5">Sporulation related protein</fullName>
    </submittedName>
</protein>
<sequence length="236" mass="25542">MPDNMEPKYKVKVPKLNADKRKIEFSMSLPGFITATGVGVLALTFFFVMGILIGRGYRPESDVPPLGQIMPGAEHGELAQANEPPKVLTSEELDYQERLQVPPQQMLDTPVPAAKPEPKPEAKPEPKPEPAPAAKAEPAAPEQAAKPAPAAPGETVFDYVYQVASFRKEEMARSLNDQLTAAGLSTRIESGEAKGSTWHRVQVLHRGTPASTGDMKAVLAKFGIQKPLLKKKTAVQ</sequence>
<dbReference type="GO" id="GO:0042834">
    <property type="term" value="F:peptidoglycan binding"/>
    <property type="evidence" value="ECO:0007669"/>
    <property type="project" value="InterPro"/>
</dbReference>
<dbReference type="GO" id="GO:0032506">
    <property type="term" value="P:cytokinetic process"/>
    <property type="evidence" value="ECO:0007669"/>
    <property type="project" value="TreeGrafter"/>
</dbReference>
<gene>
    <name evidence="4" type="ORF">AWY79_00895</name>
    <name evidence="5" type="ORF">EDC59_11443</name>
</gene>
<reference evidence="5 7" key="2">
    <citation type="submission" date="2019-03" db="EMBL/GenBank/DDBJ databases">
        <title>Genomic Encyclopedia of Type Strains, Phase IV (KMG-IV): sequencing the most valuable type-strain genomes for metagenomic binning, comparative biology and taxonomic classification.</title>
        <authorList>
            <person name="Goeker M."/>
        </authorList>
    </citation>
    <scope>NUCLEOTIDE SEQUENCE [LARGE SCALE GENOMIC DNA]</scope>
    <source>
        <strain evidence="5 7">DSM 101483</strain>
    </source>
</reference>
<feature type="transmembrane region" description="Helical" evidence="2">
    <location>
        <begin position="32"/>
        <end position="53"/>
    </location>
</feature>
<evidence type="ECO:0000313" key="7">
    <source>
        <dbReference type="Proteomes" id="UP000295506"/>
    </source>
</evidence>
<dbReference type="InterPro" id="IPR052521">
    <property type="entry name" value="Cell_div_SPOR-domain"/>
</dbReference>
<keyword evidence="2" id="KW-0812">Transmembrane</keyword>
<evidence type="ECO:0000259" key="3">
    <source>
        <dbReference type="PROSITE" id="PS51724"/>
    </source>
</evidence>
<dbReference type="GO" id="GO:0032153">
    <property type="term" value="C:cell division site"/>
    <property type="evidence" value="ECO:0007669"/>
    <property type="project" value="TreeGrafter"/>
</dbReference>
<evidence type="ECO:0000256" key="2">
    <source>
        <dbReference type="SAM" id="Phobius"/>
    </source>
</evidence>
<keyword evidence="2" id="KW-0472">Membrane</keyword>
<dbReference type="EMBL" id="SOBK01000014">
    <property type="protein sequence ID" value="TDT86278.1"/>
    <property type="molecule type" value="Genomic_DNA"/>
</dbReference>
<dbReference type="InterPro" id="IPR036680">
    <property type="entry name" value="SPOR-like_sf"/>
</dbReference>
<dbReference type="SUPFAM" id="SSF110997">
    <property type="entry name" value="Sporulation related repeat"/>
    <property type="match status" value="1"/>
</dbReference>
<dbReference type="InterPro" id="IPR007730">
    <property type="entry name" value="SPOR-like_dom"/>
</dbReference>
<dbReference type="PANTHER" id="PTHR38687:SF1">
    <property type="entry name" value="CELL DIVISION PROTEIN DEDD"/>
    <property type="match status" value="1"/>
</dbReference>
<feature type="domain" description="SPOR" evidence="3">
    <location>
        <begin position="153"/>
        <end position="232"/>
    </location>
</feature>
<accession>A0A140D994</accession>
<dbReference type="Proteomes" id="UP000055611">
    <property type="component" value="Chromosome"/>
</dbReference>
<dbReference type="Pfam" id="PF05036">
    <property type="entry name" value="SPOR"/>
    <property type="match status" value="1"/>
</dbReference>
<reference evidence="4 6" key="1">
    <citation type="journal article" date="2016" name="Front. Microbiol.">
        <title>Genome Sequence of the Piezophilic, Mesophilic Sulfate-Reducing Bacterium Desulfovibrio indicus J2T.</title>
        <authorList>
            <person name="Cao J."/>
            <person name="Maignien L."/>
            <person name="Shao Z."/>
            <person name="Alain K."/>
            <person name="Jebbar M."/>
        </authorList>
    </citation>
    <scope>NUCLEOTIDE SEQUENCE [LARGE SCALE GENOMIC DNA]</scope>
    <source>
        <strain evidence="4 6">J2</strain>
    </source>
</reference>
<dbReference type="KEGG" id="dej:AWY79_00895"/>
<evidence type="ECO:0000313" key="6">
    <source>
        <dbReference type="Proteomes" id="UP000055611"/>
    </source>
</evidence>
<proteinExistence type="predicted"/>
<dbReference type="PANTHER" id="PTHR38687">
    <property type="entry name" value="CELL DIVISION PROTEIN DEDD-RELATED"/>
    <property type="match status" value="1"/>
</dbReference>
<dbReference type="EMBL" id="CP014206">
    <property type="protein sequence ID" value="AMK09761.1"/>
    <property type="molecule type" value="Genomic_DNA"/>
</dbReference>
<keyword evidence="6" id="KW-1185">Reference proteome</keyword>
<dbReference type="GO" id="GO:0030428">
    <property type="term" value="C:cell septum"/>
    <property type="evidence" value="ECO:0007669"/>
    <property type="project" value="TreeGrafter"/>
</dbReference>
<evidence type="ECO:0000313" key="5">
    <source>
        <dbReference type="EMBL" id="TDT86278.1"/>
    </source>
</evidence>
<dbReference type="Proteomes" id="UP000295506">
    <property type="component" value="Unassembled WGS sequence"/>
</dbReference>
<dbReference type="Gene3D" id="3.30.70.1070">
    <property type="entry name" value="Sporulation related repeat"/>
    <property type="match status" value="1"/>
</dbReference>
<dbReference type="PROSITE" id="PS51724">
    <property type="entry name" value="SPOR"/>
    <property type="match status" value="1"/>
</dbReference>
<evidence type="ECO:0000313" key="4">
    <source>
        <dbReference type="EMBL" id="AMK09761.1"/>
    </source>
</evidence>
<keyword evidence="2" id="KW-1133">Transmembrane helix</keyword>